<dbReference type="AlphaFoldDB" id="A0A7I7URZ2"/>
<dbReference type="Pfam" id="PF03837">
    <property type="entry name" value="RecT"/>
    <property type="match status" value="1"/>
</dbReference>
<evidence type="ECO:0000256" key="1">
    <source>
        <dbReference type="SAM" id="MobiDB-lite"/>
    </source>
</evidence>
<proteinExistence type="predicted"/>
<dbReference type="InterPro" id="IPR004590">
    <property type="entry name" value="ssDNA_annealing_RecT"/>
</dbReference>
<protein>
    <recommendedName>
        <fullName evidence="5">Recombinase RecT</fullName>
    </recommendedName>
</protein>
<sequence length="350" mass="37658">MTSTDVVRQTPKQKTLAKLIVDMTPELEKALPKHVTPERMARIAVTVVRATPKLAECSPASFLGALLTASQLGLEPGPTGEAYFVPYGNVCTFIPGYRGLIKLARQSGQVSDIYAEIVYSNDKYKVTLGLNRDIEHEIVDRNNRGEPTDVYAVAKFKDGTTTFVTMTKAEVEAIRARSRASKDGPWATDWNAMAKKTAVRQLAKWLPLSPEFNTAVSLDGSTRTDVGPLVDAQTEFVDGEVVGDQQAIEGGESGPGQDGGNDQSEGAEPSSGAEVQSDSGDQADPPADVVYAGRNELKTLAQIRAAEQHDDASWKAFVANSIGREVANDKQLTMAEAEQIIAIFNEDAGQ</sequence>
<feature type="region of interest" description="Disordered" evidence="1">
    <location>
        <begin position="246"/>
        <end position="288"/>
    </location>
</feature>
<dbReference type="NCBIfam" id="TIGR00616">
    <property type="entry name" value="rect"/>
    <property type="match status" value="1"/>
</dbReference>
<keyword evidence="4" id="KW-1185">Reference proteome</keyword>
<dbReference type="GO" id="GO:0006259">
    <property type="term" value="P:DNA metabolic process"/>
    <property type="evidence" value="ECO:0007669"/>
    <property type="project" value="InterPro"/>
</dbReference>
<name>A0A7I7URZ2_MYCPV</name>
<organism evidence="3 4">
    <name type="scientific">Mycolicibacterium pulveris</name>
    <name type="common">Mycobacterium pulveris</name>
    <dbReference type="NCBI Taxonomy" id="36813"/>
    <lineage>
        <taxon>Bacteria</taxon>
        <taxon>Bacillati</taxon>
        <taxon>Actinomycetota</taxon>
        <taxon>Actinomycetes</taxon>
        <taxon>Mycobacteriales</taxon>
        <taxon>Mycobacteriaceae</taxon>
        <taxon>Mycolicibacterium</taxon>
    </lineage>
</organism>
<evidence type="ECO:0000313" key="3">
    <source>
        <dbReference type="EMBL" id="BBY84212.1"/>
    </source>
</evidence>
<gene>
    <name evidence="2" type="ORF">MPUL_00610</name>
    <name evidence="3" type="ORF">MPUL_53700</name>
</gene>
<accession>A0A7I7URZ2</accession>
<reference evidence="3 4" key="1">
    <citation type="journal article" date="2019" name="Emerg. Microbes Infect.">
        <title>Comprehensive subspecies identification of 175 nontuberculous mycobacteria species based on 7547 genomic profiles.</title>
        <authorList>
            <person name="Matsumoto Y."/>
            <person name="Kinjo T."/>
            <person name="Motooka D."/>
            <person name="Nabeya D."/>
            <person name="Jung N."/>
            <person name="Uechi K."/>
            <person name="Horii T."/>
            <person name="Iida T."/>
            <person name="Fujita J."/>
            <person name="Nakamura S."/>
        </authorList>
    </citation>
    <scope>NUCLEOTIDE SEQUENCE [LARGE SCALE GENOMIC DNA]</scope>
    <source>
        <strain evidence="3 4">JCM 6370</strain>
    </source>
</reference>
<reference evidence="3" key="2">
    <citation type="submission" date="2020-02" db="EMBL/GenBank/DDBJ databases">
        <authorList>
            <person name="Matsumoto Y."/>
            <person name="Motooka D."/>
            <person name="Nakamura S."/>
        </authorList>
    </citation>
    <scope>NUCLEOTIDE SEQUENCE</scope>
    <source>
        <strain evidence="3">JCM 6370</strain>
    </source>
</reference>
<dbReference type="GO" id="GO:0003677">
    <property type="term" value="F:DNA binding"/>
    <property type="evidence" value="ECO:0007669"/>
    <property type="project" value="InterPro"/>
</dbReference>
<dbReference type="EMBL" id="AP022599">
    <property type="protein sequence ID" value="BBY78903.1"/>
    <property type="molecule type" value="Genomic_DNA"/>
</dbReference>
<dbReference type="InterPro" id="IPR018330">
    <property type="entry name" value="RecT_fam"/>
</dbReference>
<dbReference type="EMBL" id="AP022599">
    <property type="protein sequence ID" value="BBY84212.1"/>
    <property type="molecule type" value="Genomic_DNA"/>
</dbReference>
<dbReference type="Proteomes" id="UP000467252">
    <property type="component" value="Chromosome"/>
</dbReference>
<dbReference type="RefSeq" id="WP_163896518.1">
    <property type="nucleotide sequence ID" value="NZ_AP022599.1"/>
</dbReference>
<evidence type="ECO:0008006" key="5">
    <source>
        <dbReference type="Google" id="ProtNLM"/>
    </source>
</evidence>
<evidence type="ECO:0000313" key="2">
    <source>
        <dbReference type="EMBL" id="BBY78903.1"/>
    </source>
</evidence>
<evidence type="ECO:0000313" key="4">
    <source>
        <dbReference type="Proteomes" id="UP000467252"/>
    </source>
</evidence>